<dbReference type="GO" id="GO:0052621">
    <property type="term" value="F:diguanylate cyclase activity"/>
    <property type="evidence" value="ECO:0007669"/>
    <property type="project" value="UniProtKB-EC"/>
</dbReference>
<feature type="domain" description="GGDEF" evidence="5">
    <location>
        <begin position="167"/>
        <end position="312"/>
    </location>
</feature>
<dbReference type="SMART" id="SM00448">
    <property type="entry name" value="REC"/>
    <property type="match status" value="1"/>
</dbReference>
<reference evidence="6 7" key="1">
    <citation type="submission" date="2024-03" db="EMBL/GenBank/DDBJ databases">
        <title>Novel species of the genus Variovorax.</title>
        <authorList>
            <person name="Liu Q."/>
            <person name="Xin Y.-H."/>
        </authorList>
    </citation>
    <scope>NUCLEOTIDE SEQUENCE [LARGE SCALE GENOMIC DNA]</scope>
    <source>
        <strain evidence="6 7">KACC 18899</strain>
    </source>
</reference>
<evidence type="ECO:0000259" key="4">
    <source>
        <dbReference type="PROSITE" id="PS50110"/>
    </source>
</evidence>
<evidence type="ECO:0000256" key="1">
    <source>
        <dbReference type="ARBA" id="ARBA00012528"/>
    </source>
</evidence>
<organism evidence="6 7">
    <name type="scientific">Variovorax ureilyticus</name>
    <dbReference type="NCBI Taxonomy" id="1836198"/>
    <lineage>
        <taxon>Bacteria</taxon>
        <taxon>Pseudomonadati</taxon>
        <taxon>Pseudomonadota</taxon>
        <taxon>Betaproteobacteria</taxon>
        <taxon>Burkholderiales</taxon>
        <taxon>Comamonadaceae</taxon>
        <taxon>Variovorax</taxon>
    </lineage>
</organism>
<keyword evidence="6" id="KW-0808">Transferase</keyword>
<dbReference type="InterPro" id="IPR001789">
    <property type="entry name" value="Sig_transdc_resp-reg_receiver"/>
</dbReference>
<dbReference type="NCBIfam" id="TIGR00254">
    <property type="entry name" value="GGDEF"/>
    <property type="match status" value="1"/>
</dbReference>
<keyword evidence="7" id="KW-1185">Reference proteome</keyword>
<evidence type="ECO:0000313" key="6">
    <source>
        <dbReference type="EMBL" id="MEJ8810028.1"/>
    </source>
</evidence>
<dbReference type="InterPro" id="IPR050469">
    <property type="entry name" value="Diguanylate_Cyclase"/>
</dbReference>
<dbReference type="CDD" id="cd01949">
    <property type="entry name" value="GGDEF"/>
    <property type="match status" value="1"/>
</dbReference>
<dbReference type="Gene3D" id="3.40.50.2300">
    <property type="match status" value="1"/>
</dbReference>
<evidence type="ECO:0000259" key="5">
    <source>
        <dbReference type="PROSITE" id="PS50887"/>
    </source>
</evidence>
<dbReference type="InterPro" id="IPR029787">
    <property type="entry name" value="Nucleotide_cyclase"/>
</dbReference>
<evidence type="ECO:0000313" key="7">
    <source>
        <dbReference type="Proteomes" id="UP001365846"/>
    </source>
</evidence>
<proteinExistence type="predicted"/>
<dbReference type="SUPFAM" id="SSF52172">
    <property type="entry name" value="CheY-like"/>
    <property type="match status" value="1"/>
</dbReference>
<gene>
    <name evidence="6" type="ORF">WKW77_03060</name>
</gene>
<dbReference type="PROSITE" id="PS50887">
    <property type="entry name" value="GGDEF"/>
    <property type="match status" value="1"/>
</dbReference>
<name>A0ABU8V8Z9_9BURK</name>
<dbReference type="SUPFAM" id="SSF55073">
    <property type="entry name" value="Nucleotide cyclase"/>
    <property type="match status" value="1"/>
</dbReference>
<dbReference type="InterPro" id="IPR011006">
    <property type="entry name" value="CheY-like_superfamily"/>
</dbReference>
<dbReference type="EMBL" id="JBBKZU010000001">
    <property type="protein sequence ID" value="MEJ8810028.1"/>
    <property type="molecule type" value="Genomic_DNA"/>
</dbReference>
<dbReference type="Gene3D" id="3.30.70.270">
    <property type="match status" value="1"/>
</dbReference>
<dbReference type="Pfam" id="PF00990">
    <property type="entry name" value="GGDEF"/>
    <property type="match status" value="1"/>
</dbReference>
<feature type="domain" description="Response regulatory" evidence="4">
    <location>
        <begin position="9"/>
        <end position="124"/>
    </location>
</feature>
<dbReference type="InterPro" id="IPR000160">
    <property type="entry name" value="GGDEF_dom"/>
</dbReference>
<protein>
    <recommendedName>
        <fullName evidence="1">diguanylate cyclase</fullName>
        <ecNumber evidence="1">2.7.7.65</ecNumber>
    </recommendedName>
</protein>
<sequence>MKKFPVEASLLLVDDDPNIIQVLSRILSDYSTLRFATSGADALQLSKEATPDLILLDAQMGDMSGLQVCEALKADPALADIPVIFVSSHQESELEVAVLQMGAVDFIRKPFNAQQVLARVNTQLKLKRLSDDLRRLSRIDGLTGLANEAAWAETLARESARAAEAGQAVSVVLVEIDFFHSFEALYDRKATDACLTAVGDALRRSARRPGDVVARLDRERFALVLPDTSADDALHVANRALRAVETRDIGHQGSTVSRHVTCSAGVACLDAARRGELTAAGVSVVDALDAAAARALEAAISAGRAQAAVAAPELPTATAADVG</sequence>
<comment type="caution">
    <text evidence="6">The sequence shown here is derived from an EMBL/GenBank/DDBJ whole genome shotgun (WGS) entry which is preliminary data.</text>
</comment>
<comment type="catalytic activity">
    <reaction evidence="2">
        <text>2 GTP = 3',3'-c-di-GMP + 2 diphosphate</text>
        <dbReference type="Rhea" id="RHEA:24898"/>
        <dbReference type="ChEBI" id="CHEBI:33019"/>
        <dbReference type="ChEBI" id="CHEBI:37565"/>
        <dbReference type="ChEBI" id="CHEBI:58805"/>
        <dbReference type="EC" id="2.7.7.65"/>
    </reaction>
</comment>
<evidence type="ECO:0000256" key="2">
    <source>
        <dbReference type="ARBA" id="ARBA00034247"/>
    </source>
</evidence>
<dbReference type="PANTHER" id="PTHR45138">
    <property type="entry name" value="REGULATORY COMPONENTS OF SENSORY TRANSDUCTION SYSTEM"/>
    <property type="match status" value="1"/>
</dbReference>
<dbReference type="Proteomes" id="UP001365846">
    <property type="component" value="Unassembled WGS sequence"/>
</dbReference>
<keyword evidence="3" id="KW-0597">Phosphoprotein</keyword>
<keyword evidence="6" id="KW-0548">Nucleotidyltransferase</keyword>
<dbReference type="InterPro" id="IPR043128">
    <property type="entry name" value="Rev_trsase/Diguanyl_cyclase"/>
</dbReference>
<feature type="modified residue" description="4-aspartylphosphate" evidence="3">
    <location>
        <position position="57"/>
    </location>
</feature>
<accession>A0ABU8V8Z9</accession>
<dbReference type="RefSeq" id="WP_340355333.1">
    <property type="nucleotide sequence ID" value="NZ_JBBKZU010000001.1"/>
</dbReference>
<evidence type="ECO:0000256" key="3">
    <source>
        <dbReference type="PROSITE-ProRule" id="PRU00169"/>
    </source>
</evidence>
<dbReference type="SMART" id="SM00267">
    <property type="entry name" value="GGDEF"/>
    <property type="match status" value="1"/>
</dbReference>
<dbReference type="PANTHER" id="PTHR45138:SF9">
    <property type="entry name" value="DIGUANYLATE CYCLASE DGCM-RELATED"/>
    <property type="match status" value="1"/>
</dbReference>
<dbReference type="EC" id="2.7.7.65" evidence="1"/>
<dbReference type="PROSITE" id="PS50110">
    <property type="entry name" value="RESPONSE_REGULATORY"/>
    <property type="match status" value="1"/>
</dbReference>
<dbReference type="Pfam" id="PF00072">
    <property type="entry name" value="Response_reg"/>
    <property type="match status" value="1"/>
</dbReference>